<reference evidence="2 3" key="1">
    <citation type="submission" date="2021-02" db="EMBL/GenBank/DDBJ databases">
        <authorList>
            <person name="Han P."/>
        </authorList>
    </citation>
    <scope>NUCLEOTIDE SEQUENCE [LARGE SCALE GENOMIC DNA]</scope>
    <source>
        <strain evidence="2">Candidatus Nitrospira sp. ZN2</strain>
    </source>
</reference>
<comment type="caution">
    <text evidence="2">The sequence shown here is derived from an EMBL/GenBank/DDBJ whole genome shotgun (WGS) entry which is preliminary data.</text>
</comment>
<accession>A0ABM8RHL4</accession>
<feature type="domain" description="Replication initiation protein-like C-terminal" evidence="1">
    <location>
        <begin position="101"/>
        <end position="295"/>
    </location>
</feature>
<dbReference type="RefSeq" id="WP_213042473.1">
    <property type="nucleotide sequence ID" value="NZ_CAJNBJ010000016.1"/>
</dbReference>
<organism evidence="2 3">
    <name type="scientific">Nitrospira defluvii</name>
    <dbReference type="NCBI Taxonomy" id="330214"/>
    <lineage>
        <taxon>Bacteria</taxon>
        <taxon>Pseudomonadati</taxon>
        <taxon>Nitrospirota</taxon>
        <taxon>Nitrospiria</taxon>
        <taxon>Nitrospirales</taxon>
        <taxon>Nitrospiraceae</taxon>
        <taxon>Nitrospira</taxon>
    </lineage>
</organism>
<gene>
    <name evidence="2" type="ORF">NSPZN2_30294</name>
</gene>
<name>A0ABM8RHL4_9BACT</name>
<evidence type="ECO:0000313" key="3">
    <source>
        <dbReference type="Proteomes" id="UP000675880"/>
    </source>
</evidence>
<dbReference type="Pfam" id="PF02486">
    <property type="entry name" value="Rep_trans"/>
    <property type="match status" value="1"/>
</dbReference>
<evidence type="ECO:0000259" key="1">
    <source>
        <dbReference type="Pfam" id="PF02486"/>
    </source>
</evidence>
<dbReference type="Proteomes" id="UP000675880">
    <property type="component" value="Unassembled WGS sequence"/>
</dbReference>
<dbReference type="InterPro" id="IPR003491">
    <property type="entry name" value="REP-like_C"/>
</dbReference>
<protein>
    <recommendedName>
        <fullName evidence="1">Replication initiation protein-like C-terminal domain-containing protein</fullName>
    </recommendedName>
</protein>
<evidence type="ECO:0000313" key="2">
    <source>
        <dbReference type="EMBL" id="CAE6753609.1"/>
    </source>
</evidence>
<keyword evidence="3" id="KW-1185">Reference proteome</keyword>
<dbReference type="EMBL" id="CAJNBJ010000016">
    <property type="protein sequence ID" value="CAE6753609.1"/>
    <property type="molecule type" value="Genomic_DNA"/>
</dbReference>
<proteinExistence type="predicted"/>
<sequence>MTVSGGFTQTIDWLAFTLPKAEVDEVIKTIGGDWFQSETGFRGYPVARLMTQGKTGVGKLGTGAPRSPKEVHVDLSAGIVSQWDETKLKTILAWIFAQKGHVTRVDVALDDREATVAVETVRQAVEAGQVVSRSKQFKVIQASNHREGVRTGETLYFGSRESQSMLRVYDKRLELQAKGREDAASYGVRWEMELKQDRGQACAKALLTLDSEDWRAFLVGVLRSYVDFRETTREAESYEKYRAPLLAWWAGLTEGFRRCRLVVERIQQRLDDVAAWLAQSVSSMLAVVVACRGDQFLTELIYAGTKKWKQKHYALLKERRRGTPYVLTIS</sequence>